<dbReference type="RefSeq" id="WP_344791252.1">
    <property type="nucleotide sequence ID" value="NZ_BAABBV010000001.1"/>
</dbReference>
<name>A0ABP7ZJM9_9MICO</name>
<gene>
    <name evidence="1" type="ORF">GCM10022286_16250</name>
</gene>
<organism evidence="1 2">
    <name type="scientific">Gryllotalpicola daejeonensis</name>
    <dbReference type="NCBI Taxonomy" id="993087"/>
    <lineage>
        <taxon>Bacteria</taxon>
        <taxon>Bacillati</taxon>
        <taxon>Actinomycetota</taxon>
        <taxon>Actinomycetes</taxon>
        <taxon>Micrococcales</taxon>
        <taxon>Microbacteriaceae</taxon>
        <taxon>Gryllotalpicola</taxon>
    </lineage>
</organism>
<dbReference type="EMBL" id="BAABBV010000001">
    <property type="protein sequence ID" value="GAA4160360.1"/>
    <property type="molecule type" value="Genomic_DNA"/>
</dbReference>
<protein>
    <submittedName>
        <fullName evidence="1">Uncharacterized protein</fullName>
    </submittedName>
</protein>
<reference evidence="1" key="1">
    <citation type="journal article" date="2014" name="Int. J. Syst. Evol. Microbiol.">
        <title>Complete genome of a new Firmicutes species belonging to the dominant human colonic microbiota ('Ruminococcus bicirculans') reveals two chromosomes and a selective capacity to utilize plant glucans.</title>
        <authorList>
            <consortium name="NISC Comparative Sequencing Program"/>
            <person name="Wegmann U."/>
            <person name="Louis P."/>
            <person name="Goesmann A."/>
            <person name="Henrissat B."/>
            <person name="Duncan S.H."/>
            <person name="Flint H.J."/>
        </authorList>
    </citation>
    <scope>NUCLEOTIDE SEQUENCE</scope>
    <source>
        <strain evidence="1">JCM 17590</strain>
    </source>
</reference>
<comment type="caution">
    <text evidence="1">The sequence shown here is derived from an EMBL/GenBank/DDBJ whole genome shotgun (WGS) entry which is preliminary data.</text>
</comment>
<sequence>MPTRAPLLTRGQLVTVIVAVLAVAASVVALVVTVPPAVRASQPDVPVRAYLSAIIAGDVREALELGRVTKTKADSLLTDAAYDQSSGRITAFSVLDATVASSGRSAAVGVRITQGDDRYDAQFEVERTGANPFAAWRLAKQHLPEVAFHLAAPLDRALSIAGVAFTATHGVVTTHVLPGTYAAQDRGDNTYFWAQDAEATATLGATSAGAAVMQLELSPDGGYAAESQVTGWIDRCAASADLAPDGCPFKAVPQASVTYSAGKWTIESPPRVDEGEWNAALGGWPVVTSSPGYVRYTARAAQGGLTGTATTGSNPFSVAGTITPQSGGGVRFVPSPTYSGTDTSGALT</sequence>
<reference evidence="1" key="2">
    <citation type="submission" date="2023-12" db="EMBL/GenBank/DDBJ databases">
        <authorList>
            <person name="Sun Q."/>
            <person name="Inoue M."/>
        </authorList>
    </citation>
    <scope>NUCLEOTIDE SEQUENCE</scope>
    <source>
        <strain evidence="1">JCM 17590</strain>
    </source>
</reference>
<evidence type="ECO:0000313" key="1">
    <source>
        <dbReference type="EMBL" id="GAA4160360.1"/>
    </source>
</evidence>
<proteinExistence type="predicted"/>
<accession>A0ABP7ZJM9</accession>
<evidence type="ECO:0000313" key="2">
    <source>
        <dbReference type="Proteomes" id="UP001415169"/>
    </source>
</evidence>
<keyword evidence="2" id="KW-1185">Reference proteome</keyword>
<dbReference type="Proteomes" id="UP001415169">
    <property type="component" value="Unassembled WGS sequence"/>
</dbReference>